<sequence length="28" mass="3192">MFLDVRHSCIFPKMKGLSLILRLDSASL</sequence>
<protein>
    <submittedName>
        <fullName evidence="1">Uncharacterized protein</fullName>
    </submittedName>
</protein>
<comment type="caution">
    <text evidence="1">The sequence shown here is derived from an EMBL/GenBank/DDBJ whole genome shotgun (WGS) entry which is preliminary data.</text>
</comment>
<reference evidence="2" key="1">
    <citation type="journal article" date="2023" name="G3 (Bethesda)">
        <title>Genome assembly and association tests identify interacting loci associated with vigor, precocity, and sex in interspecific pistachio rootstocks.</title>
        <authorList>
            <person name="Palmer W."/>
            <person name="Jacygrad E."/>
            <person name="Sagayaradj S."/>
            <person name="Cavanaugh K."/>
            <person name="Han R."/>
            <person name="Bertier L."/>
            <person name="Beede B."/>
            <person name="Kafkas S."/>
            <person name="Golino D."/>
            <person name="Preece J."/>
            <person name="Michelmore R."/>
        </authorList>
    </citation>
    <scope>NUCLEOTIDE SEQUENCE [LARGE SCALE GENOMIC DNA]</scope>
</reference>
<evidence type="ECO:0000313" key="1">
    <source>
        <dbReference type="EMBL" id="KAJ0017733.1"/>
    </source>
</evidence>
<organism evidence="1 2">
    <name type="scientific">Pistacia integerrima</name>
    <dbReference type="NCBI Taxonomy" id="434235"/>
    <lineage>
        <taxon>Eukaryota</taxon>
        <taxon>Viridiplantae</taxon>
        <taxon>Streptophyta</taxon>
        <taxon>Embryophyta</taxon>
        <taxon>Tracheophyta</taxon>
        <taxon>Spermatophyta</taxon>
        <taxon>Magnoliopsida</taxon>
        <taxon>eudicotyledons</taxon>
        <taxon>Gunneridae</taxon>
        <taxon>Pentapetalae</taxon>
        <taxon>rosids</taxon>
        <taxon>malvids</taxon>
        <taxon>Sapindales</taxon>
        <taxon>Anacardiaceae</taxon>
        <taxon>Pistacia</taxon>
    </lineage>
</organism>
<evidence type="ECO:0000313" key="2">
    <source>
        <dbReference type="Proteomes" id="UP001163603"/>
    </source>
</evidence>
<proteinExistence type="predicted"/>
<accession>A0ACC0XH57</accession>
<dbReference type="EMBL" id="CM047747">
    <property type="protein sequence ID" value="KAJ0017733.1"/>
    <property type="molecule type" value="Genomic_DNA"/>
</dbReference>
<dbReference type="Proteomes" id="UP001163603">
    <property type="component" value="Chromosome 12"/>
</dbReference>
<keyword evidence="2" id="KW-1185">Reference proteome</keyword>
<name>A0ACC0XH57_9ROSI</name>
<gene>
    <name evidence="1" type="ORF">Pint_10867</name>
</gene>